<proteinExistence type="predicted"/>
<dbReference type="EMBL" id="JAALDK010000004">
    <property type="protein sequence ID" value="NUY06078.1"/>
    <property type="molecule type" value="Genomic_DNA"/>
</dbReference>
<dbReference type="Pfam" id="PF18974">
    <property type="entry name" value="DUF5710"/>
    <property type="match status" value="1"/>
</dbReference>
<dbReference type="InterPro" id="IPR018777">
    <property type="entry name" value="Replication_initiator_prot_A"/>
</dbReference>
<organism evidence="2 3">
    <name type="scientific">Paraburkholderia youngii</name>
    <dbReference type="NCBI Taxonomy" id="2782701"/>
    <lineage>
        <taxon>Bacteria</taxon>
        <taxon>Pseudomonadati</taxon>
        <taxon>Pseudomonadota</taxon>
        <taxon>Betaproteobacteria</taxon>
        <taxon>Burkholderiales</taxon>
        <taxon>Burkholderiaceae</taxon>
        <taxon>Paraburkholderia</taxon>
    </lineage>
</organism>
<accession>A0A7Y6N2C3</accession>
<dbReference type="Pfam" id="PF10134">
    <property type="entry name" value="RPA"/>
    <property type="match status" value="1"/>
</dbReference>
<feature type="domain" description="DUF5710" evidence="1">
    <location>
        <begin position="13"/>
        <end position="43"/>
    </location>
</feature>
<sequence>MNHPEPRAHRRTRTYLKIDFDKKDLAKCHGARWDAERKCWYVLGPVPVALMNYINLTVNAMAAASENCAVATPATASSMRPPPSGDEQLDFFVPSLYDVAAKDDRSIMDVAVFRLSKREKRAGEVIRYELPDGYVEVKAGPHGMASVWDYDIVLMIVSHLTEATNRYQARLGPKPGRVFRPHISEILKFCRKGDGGRQAIEVEASLARLKGTTIKNVRIRANQAGRPVREVNAEGLIGDYSVVSYQDNGRVASVEIQIPGWLYREVTEGKKPDVLTVHPDYFLIEPGIGRFLYRLARRAAGRNEAKWAFQTLYERSGSAGTFKEFCRMLRKIILANDLPEYDLGEEAGQGGPLIVMRYRDAPALAMSGV</sequence>
<dbReference type="Proteomes" id="UP000594380">
    <property type="component" value="Unassembled WGS sequence"/>
</dbReference>
<comment type="caution">
    <text evidence="2">The sequence shown here is derived from an EMBL/GenBank/DDBJ whole genome shotgun (WGS) entry which is preliminary data.</text>
</comment>
<dbReference type="AlphaFoldDB" id="A0A7Y6N2C3"/>
<protein>
    <submittedName>
        <fullName evidence="2">Replication initiator protein A</fullName>
    </submittedName>
</protein>
<gene>
    <name evidence="2" type="ORF">G5S42_42800</name>
</gene>
<reference evidence="2 3" key="1">
    <citation type="submission" date="2020-02" db="EMBL/GenBank/DDBJ databases">
        <title>Paraburkholderia simonii sp. nov. and Paraburkholderia youngii sp. nov. Brazilian and Mexican Mimosa-associated rhizobia.</title>
        <authorList>
            <person name="Mavima L."/>
            <person name="Beukes C.W."/>
            <person name="Chan W.Y."/>
            <person name="Palmer M."/>
            <person name="De Meyer S.E."/>
            <person name="James E.K."/>
            <person name="Venter S.N."/>
            <person name="Steenkamp E.T."/>
        </authorList>
    </citation>
    <scope>NUCLEOTIDE SEQUENCE [LARGE SCALE GENOMIC DNA]</scope>
    <source>
        <strain evidence="2 3">JPY169</strain>
    </source>
</reference>
<name>A0A7Y6N2C3_9BURK</name>
<evidence type="ECO:0000259" key="1">
    <source>
        <dbReference type="Pfam" id="PF18974"/>
    </source>
</evidence>
<evidence type="ECO:0000313" key="2">
    <source>
        <dbReference type="EMBL" id="NUY06078.1"/>
    </source>
</evidence>
<dbReference type="RefSeq" id="WP_176112588.1">
    <property type="nucleotide sequence ID" value="NZ_JAALDK010000004.1"/>
</dbReference>
<dbReference type="GeneID" id="301107024"/>
<dbReference type="InterPro" id="IPR043764">
    <property type="entry name" value="DUF5710"/>
</dbReference>
<evidence type="ECO:0000313" key="3">
    <source>
        <dbReference type="Proteomes" id="UP000594380"/>
    </source>
</evidence>